<feature type="compositionally biased region" description="Pro residues" evidence="1">
    <location>
        <begin position="47"/>
        <end position="58"/>
    </location>
</feature>
<dbReference type="AlphaFoldDB" id="A0AAW0RMU2"/>
<feature type="region of interest" description="Disordered" evidence="1">
    <location>
        <begin position="176"/>
        <end position="202"/>
    </location>
</feature>
<protein>
    <submittedName>
        <fullName evidence="2">Uncharacterized protein</fullName>
    </submittedName>
</protein>
<keyword evidence="3" id="KW-1185">Reference proteome</keyword>
<accession>A0AAW0RMU2</accession>
<feature type="compositionally biased region" description="Basic and acidic residues" evidence="1">
    <location>
        <begin position="1"/>
        <end position="10"/>
    </location>
</feature>
<reference evidence="2 3" key="1">
    <citation type="submission" date="2020-02" db="EMBL/GenBank/DDBJ databases">
        <title>Comparative genomics of the hypocrealean fungal genus Beauvera.</title>
        <authorList>
            <person name="Showalter D.N."/>
            <person name="Bushley K.E."/>
            <person name="Rehner S.A."/>
        </authorList>
    </citation>
    <scope>NUCLEOTIDE SEQUENCE [LARGE SCALE GENOMIC DNA]</scope>
    <source>
        <strain evidence="2 3">ARSEF4384</strain>
    </source>
</reference>
<dbReference type="Proteomes" id="UP001397290">
    <property type="component" value="Unassembled WGS sequence"/>
</dbReference>
<gene>
    <name evidence="2" type="ORF">G3M48_007375</name>
</gene>
<feature type="region of interest" description="Disordered" evidence="1">
    <location>
        <begin position="1"/>
        <end position="59"/>
    </location>
</feature>
<proteinExistence type="predicted"/>
<name>A0AAW0RMU2_9HYPO</name>
<feature type="compositionally biased region" description="Basic and acidic residues" evidence="1">
    <location>
        <begin position="254"/>
        <end position="265"/>
    </location>
</feature>
<evidence type="ECO:0000313" key="2">
    <source>
        <dbReference type="EMBL" id="KAK8143336.1"/>
    </source>
</evidence>
<feature type="compositionally biased region" description="Gly residues" evidence="1">
    <location>
        <begin position="232"/>
        <end position="246"/>
    </location>
</feature>
<organism evidence="2 3">
    <name type="scientific">Beauveria asiatica</name>
    <dbReference type="NCBI Taxonomy" id="1069075"/>
    <lineage>
        <taxon>Eukaryota</taxon>
        <taxon>Fungi</taxon>
        <taxon>Dikarya</taxon>
        <taxon>Ascomycota</taxon>
        <taxon>Pezizomycotina</taxon>
        <taxon>Sordariomycetes</taxon>
        <taxon>Hypocreomycetidae</taxon>
        <taxon>Hypocreales</taxon>
        <taxon>Cordycipitaceae</taxon>
        <taxon>Beauveria</taxon>
    </lineage>
</organism>
<evidence type="ECO:0000256" key="1">
    <source>
        <dbReference type="SAM" id="MobiDB-lite"/>
    </source>
</evidence>
<feature type="compositionally biased region" description="Polar residues" evidence="1">
    <location>
        <begin position="189"/>
        <end position="198"/>
    </location>
</feature>
<feature type="region of interest" description="Disordered" evidence="1">
    <location>
        <begin position="228"/>
        <end position="268"/>
    </location>
</feature>
<comment type="caution">
    <text evidence="2">The sequence shown here is derived from an EMBL/GenBank/DDBJ whole genome shotgun (WGS) entry which is preliminary data.</text>
</comment>
<sequence>MGKLQKKQEEALAEQSSDIHDLAPPEYTSTVPSSFFPDDDDDDNTPSAPPPGYTPGPSPYQRVPVGWNLYYKPWSMRTYHIGTHADQPVFSLELHSGLLSSRPFLILFDGSGSGSAGAGADTKTTPPRPPRRLATAHRDGLFKAHAAITLLLDPPEPPLTEKLTVHARRLSFSFPIRSSGGGGGGGNGTITKSTNPTQRRQDFEWRYSHGKEVRALDRWGQGWKLVHLESGSGSGGSGGGGGGGEGKTTTTTTRRMERPHGETSDGHSVVAVLADNSKWSRTKLARFHFVGAGATDEFGEAWALYVTMTALRIWEMMMMNAGAAGGSA</sequence>
<feature type="compositionally biased region" description="Gly residues" evidence="1">
    <location>
        <begin position="179"/>
        <end position="188"/>
    </location>
</feature>
<evidence type="ECO:0000313" key="3">
    <source>
        <dbReference type="Proteomes" id="UP001397290"/>
    </source>
</evidence>
<dbReference type="EMBL" id="JAAHCF010000526">
    <property type="protein sequence ID" value="KAK8143336.1"/>
    <property type="molecule type" value="Genomic_DNA"/>
</dbReference>